<reference evidence="2 3" key="1">
    <citation type="journal article" name="Sci. Rep.">
        <title>Genome-scale phylogenetic analyses confirm Olpidium as the closest living zoosporic fungus to the non-flagellated, terrestrial fungi.</title>
        <authorList>
            <person name="Chang Y."/>
            <person name="Rochon D."/>
            <person name="Sekimoto S."/>
            <person name="Wang Y."/>
            <person name="Chovatia M."/>
            <person name="Sandor L."/>
            <person name="Salamov A."/>
            <person name="Grigoriev I.V."/>
            <person name="Stajich J.E."/>
            <person name="Spatafora J.W."/>
        </authorList>
    </citation>
    <scope>NUCLEOTIDE SEQUENCE [LARGE SCALE GENOMIC DNA]</scope>
    <source>
        <strain evidence="2">S191</strain>
    </source>
</reference>
<name>A0A8H8DML3_9FUNG</name>
<comment type="caution">
    <text evidence="2">The sequence shown here is derived from an EMBL/GenBank/DDBJ whole genome shotgun (WGS) entry which is preliminary data.</text>
</comment>
<evidence type="ECO:0000256" key="1">
    <source>
        <dbReference type="SAM" id="MobiDB-lite"/>
    </source>
</evidence>
<feature type="compositionally biased region" description="Low complexity" evidence="1">
    <location>
        <begin position="1"/>
        <end position="19"/>
    </location>
</feature>
<sequence>MLASLRTRPPLLAPPTSSRDPSVMVCIEWYQRLRWMVCPVSIQS</sequence>
<dbReference type="Proteomes" id="UP000673691">
    <property type="component" value="Unassembled WGS sequence"/>
</dbReference>
<dbReference type="AlphaFoldDB" id="A0A8H8DML3"/>
<protein>
    <submittedName>
        <fullName evidence="2">Uncharacterized protein</fullName>
    </submittedName>
</protein>
<proteinExistence type="predicted"/>
<accession>A0A8H8DML3</accession>
<evidence type="ECO:0000313" key="3">
    <source>
        <dbReference type="Proteomes" id="UP000673691"/>
    </source>
</evidence>
<gene>
    <name evidence="2" type="ORF">BJ554DRAFT_5889</name>
</gene>
<dbReference type="EMBL" id="JAEFCI010000036">
    <property type="protein sequence ID" value="KAG5463808.1"/>
    <property type="molecule type" value="Genomic_DNA"/>
</dbReference>
<feature type="region of interest" description="Disordered" evidence="1">
    <location>
        <begin position="1"/>
        <end position="20"/>
    </location>
</feature>
<evidence type="ECO:0000313" key="2">
    <source>
        <dbReference type="EMBL" id="KAG5463808.1"/>
    </source>
</evidence>
<organism evidence="2 3">
    <name type="scientific">Olpidium bornovanus</name>
    <dbReference type="NCBI Taxonomy" id="278681"/>
    <lineage>
        <taxon>Eukaryota</taxon>
        <taxon>Fungi</taxon>
        <taxon>Fungi incertae sedis</taxon>
        <taxon>Olpidiomycota</taxon>
        <taxon>Olpidiomycotina</taxon>
        <taxon>Olpidiomycetes</taxon>
        <taxon>Olpidiales</taxon>
        <taxon>Olpidiaceae</taxon>
        <taxon>Olpidium</taxon>
    </lineage>
</organism>
<keyword evidence="3" id="KW-1185">Reference proteome</keyword>